<organism evidence="1 2">
    <name type="scientific">Ruegeria pomeroyi</name>
    <dbReference type="NCBI Taxonomy" id="89184"/>
    <lineage>
        <taxon>Bacteria</taxon>
        <taxon>Pseudomonadati</taxon>
        <taxon>Pseudomonadota</taxon>
        <taxon>Alphaproteobacteria</taxon>
        <taxon>Rhodobacterales</taxon>
        <taxon>Roseobacteraceae</taxon>
        <taxon>Ruegeria</taxon>
    </lineage>
</organism>
<dbReference type="EMBL" id="JAGQAF010000015">
    <property type="protein sequence ID" value="MCE8539722.1"/>
    <property type="molecule type" value="Genomic_DNA"/>
</dbReference>
<sequence>MTKPNNIAVNADYLALIRRYAEIAGMSVKAAVEYAVDQVLVPVSPVSAYGTDLRL</sequence>
<proteinExistence type="predicted"/>
<reference evidence="1" key="1">
    <citation type="journal article" date="2021" name="Environ. Microbiol.">
        <title>Cryptic niche differentiation of novel sediment ecotypes of Rugeria pomeroyi correlates with nitrate respiration.</title>
        <authorList>
            <person name="Lin X."/>
            <person name="McNichol J."/>
            <person name="Chu X."/>
            <person name="Qian Y."/>
            <person name="Luo H."/>
        </authorList>
    </citation>
    <scope>NUCLEOTIDE SEQUENCE</scope>
    <source>
        <strain evidence="1">SZCCDBB064</strain>
    </source>
</reference>
<protein>
    <submittedName>
        <fullName evidence="1">Uncharacterized protein</fullName>
    </submittedName>
</protein>
<evidence type="ECO:0000313" key="1">
    <source>
        <dbReference type="EMBL" id="MCE8539722.1"/>
    </source>
</evidence>
<comment type="caution">
    <text evidence="1">The sequence shown here is derived from an EMBL/GenBank/DDBJ whole genome shotgun (WGS) entry which is preliminary data.</text>
</comment>
<dbReference type="RefSeq" id="WP_234221632.1">
    <property type="nucleotide sequence ID" value="NZ_JAGQAF010000015.1"/>
</dbReference>
<gene>
    <name evidence="1" type="ORF">KBY27_19855</name>
</gene>
<name>A0A9Q3WQR6_9RHOB</name>
<dbReference type="Proteomes" id="UP000813672">
    <property type="component" value="Unassembled WGS sequence"/>
</dbReference>
<dbReference type="AlphaFoldDB" id="A0A9Q3WQR6"/>
<evidence type="ECO:0000313" key="2">
    <source>
        <dbReference type="Proteomes" id="UP000813672"/>
    </source>
</evidence>
<accession>A0A9Q3WQR6</accession>